<dbReference type="CDD" id="cd01894">
    <property type="entry name" value="EngA1"/>
    <property type="match status" value="1"/>
</dbReference>
<dbReference type="EMBL" id="MFSQ01000144">
    <property type="protein sequence ID" value="OGI37572.1"/>
    <property type="molecule type" value="Genomic_DNA"/>
</dbReference>
<dbReference type="FunFam" id="3.40.50.300:FF:000040">
    <property type="entry name" value="GTPase Der"/>
    <property type="match status" value="1"/>
</dbReference>
<evidence type="ECO:0000313" key="11">
    <source>
        <dbReference type="Proteomes" id="UP000178379"/>
    </source>
</evidence>
<dbReference type="PRINTS" id="PR00326">
    <property type="entry name" value="GTP1OBG"/>
</dbReference>
<feature type="domain" description="EngA-type G" evidence="9">
    <location>
        <begin position="181"/>
        <end position="355"/>
    </location>
</feature>
<dbReference type="InterPro" id="IPR027417">
    <property type="entry name" value="P-loop_NTPase"/>
</dbReference>
<keyword evidence="4 8" id="KW-0677">Repeat</keyword>
<dbReference type="PROSITE" id="PS51712">
    <property type="entry name" value="G_ENGA"/>
    <property type="match status" value="2"/>
</dbReference>
<dbReference type="InterPro" id="IPR016484">
    <property type="entry name" value="GTPase_Der"/>
</dbReference>
<dbReference type="InterPro" id="IPR003593">
    <property type="entry name" value="AAA+_ATPase"/>
</dbReference>
<evidence type="ECO:0000256" key="8">
    <source>
        <dbReference type="RuleBase" id="RU004481"/>
    </source>
</evidence>
<dbReference type="NCBIfam" id="TIGR03594">
    <property type="entry name" value="GTPase_EngA"/>
    <property type="match status" value="1"/>
</dbReference>
<reference evidence="10 11" key="1">
    <citation type="journal article" date="2016" name="Nat. Commun.">
        <title>Thousands of microbial genomes shed light on interconnected biogeochemical processes in an aquifer system.</title>
        <authorList>
            <person name="Anantharaman K."/>
            <person name="Brown C.T."/>
            <person name="Hug L.A."/>
            <person name="Sharon I."/>
            <person name="Castelle C.J."/>
            <person name="Probst A.J."/>
            <person name="Thomas B.C."/>
            <person name="Singh A."/>
            <person name="Wilkins M.J."/>
            <person name="Karaoz U."/>
            <person name="Brodie E.L."/>
            <person name="Williams K.H."/>
            <person name="Hubbard S.S."/>
            <person name="Banfield J.F."/>
        </authorList>
    </citation>
    <scope>NUCLEOTIDE SEQUENCE [LARGE SCALE GENOMIC DNA]</scope>
</reference>
<evidence type="ECO:0000259" key="9">
    <source>
        <dbReference type="PROSITE" id="PS51712"/>
    </source>
</evidence>
<evidence type="ECO:0000256" key="1">
    <source>
        <dbReference type="ARBA" id="ARBA00008279"/>
    </source>
</evidence>
<dbReference type="AlphaFoldDB" id="A0A1F6SXA5"/>
<comment type="caution">
    <text evidence="10">The sequence shown here is derived from an EMBL/GenBank/DDBJ whole genome shotgun (WGS) entry which is preliminary data.</text>
</comment>
<feature type="non-terminal residue" evidence="10">
    <location>
        <position position="385"/>
    </location>
</feature>
<protein>
    <recommendedName>
        <fullName evidence="2 8">GTPase Der</fullName>
    </recommendedName>
</protein>
<evidence type="ECO:0000256" key="7">
    <source>
        <dbReference type="PROSITE-ProRule" id="PRU01049"/>
    </source>
</evidence>
<evidence type="ECO:0000256" key="4">
    <source>
        <dbReference type="ARBA" id="ARBA00022737"/>
    </source>
</evidence>
<dbReference type="InterPro" id="IPR005225">
    <property type="entry name" value="Small_GTP-bd"/>
</dbReference>
<dbReference type="SMART" id="SM00382">
    <property type="entry name" value="AAA"/>
    <property type="match status" value="2"/>
</dbReference>
<gene>
    <name evidence="10" type="ORF">A2140_07550</name>
</gene>
<evidence type="ECO:0000256" key="2">
    <source>
        <dbReference type="ARBA" id="ARBA00020953"/>
    </source>
</evidence>
<dbReference type="PANTHER" id="PTHR43834:SF6">
    <property type="entry name" value="GTPASE DER"/>
    <property type="match status" value="1"/>
</dbReference>
<evidence type="ECO:0000256" key="5">
    <source>
        <dbReference type="ARBA" id="ARBA00022741"/>
    </source>
</evidence>
<dbReference type="InterPro" id="IPR031166">
    <property type="entry name" value="G_ENGA"/>
</dbReference>
<keyword evidence="3" id="KW-0690">Ribosome biogenesis</keyword>
<accession>A0A1F6SXA5</accession>
<evidence type="ECO:0000313" key="10">
    <source>
        <dbReference type="EMBL" id="OGI37572.1"/>
    </source>
</evidence>
<dbReference type="NCBIfam" id="TIGR00231">
    <property type="entry name" value="small_GTP"/>
    <property type="match status" value="2"/>
</dbReference>
<organism evidence="10 11">
    <name type="scientific">Candidatus Muproteobacteria bacterium RBG_16_62_13</name>
    <dbReference type="NCBI Taxonomy" id="1817756"/>
    <lineage>
        <taxon>Bacteria</taxon>
        <taxon>Pseudomonadati</taxon>
        <taxon>Pseudomonadota</taxon>
        <taxon>Candidatus Muproteobacteria</taxon>
    </lineage>
</organism>
<dbReference type="SUPFAM" id="SSF52540">
    <property type="entry name" value="P-loop containing nucleoside triphosphate hydrolases"/>
    <property type="match status" value="2"/>
</dbReference>
<feature type="domain" description="EngA-type G" evidence="9">
    <location>
        <begin position="3"/>
        <end position="170"/>
    </location>
</feature>
<dbReference type="HAMAP" id="MF_00195">
    <property type="entry name" value="GTPase_Der"/>
    <property type="match status" value="1"/>
</dbReference>
<dbReference type="PIRSF" id="PIRSF006485">
    <property type="entry name" value="GTP-binding_EngA"/>
    <property type="match status" value="1"/>
</dbReference>
<sequence>MKPVVVLIGRPNVGKSTLFNCLTRRRTAIVIDLPGVTRDRQIGDGAVGDRAYYIMDTGGMGTLPEGANPDLIAAAVRQTEQAIDEADALLLVTDARAGLLPADREIAQRLRRTGKPVTVVVNKSEGLDASTATSDFHSLGLGTPVAIAASHGTGVEELMATVLSPFPPEEREAPDAKSDDVRIAVVGRPNAGKSTLINTLLGEDRVVVSPHPGTTRDAIRVPFERGKHKYVLIDTAGMRRRARVSEPVEQISVVQALRAIDDASVVVLVVDASEGVVEQDGGIGVYALEQGRPVVIAVNKWDTLDAERRDWVRREVDRKLVTYMPFSPVHFISAQRGDGLEPLLRSCRQAHESAGRDLPTAQLNRVLEKAVEAHSPPVVRGRRIR</sequence>
<dbReference type="Proteomes" id="UP000178379">
    <property type="component" value="Unassembled WGS sequence"/>
</dbReference>
<comment type="function">
    <text evidence="8">GTPase that plays an essential role in the late steps of ribosome biogenesis.</text>
</comment>
<comment type="similarity">
    <text evidence="1 7 8">Belongs to the TRAFAC class TrmE-Era-EngA-EngB-Septin-like GTPase superfamily. EngA (Der) GTPase family.</text>
</comment>
<name>A0A1F6SXA5_9PROT</name>
<proteinExistence type="inferred from homology"/>
<evidence type="ECO:0000256" key="6">
    <source>
        <dbReference type="ARBA" id="ARBA00023134"/>
    </source>
</evidence>
<dbReference type="GO" id="GO:0043022">
    <property type="term" value="F:ribosome binding"/>
    <property type="evidence" value="ECO:0007669"/>
    <property type="project" value="TreeGrafter"/>
</dbReference>
<dbReference type="CDD" id="cd01895">
    <property type="entry name" value="EngA2"/>
    <property type="match status" value="1"/>
</dbReference>
<dbReference type="InterPro" id="IPR006073">
    <property type="entry name" value="GTP-bd"/>
</dbReference>
<evidence type="ECO:0000256" key="3">
    <source>
        <dbReference type="ARBA" id="ARBA00022517"/>
    </source>
</evidence>
<dbReference type="GO" id="GO:0042254">
    <property type="term" value="P:ribosome biogenesis"/>
    <property type="evidence" value="ECO:0007669"/>
    <property type="project" value="UniProtKB-KW"/>
</dbReference>
<dbReference type="PANTHER" id="PTHR43834">
    <property type="entry name" value="GTPASE DER"/>
    <property type="match status" value="1"/>
</dbReference>
<keyword evidence="5 8" id="KW-0547">Nucleotide-binding</keyword>
<dbReference type="GO" id="GO:0005525">
    <property type="term" value="F:GTP binding"/>
    <property type="evidence" value="ECO:0007669"/>
    <property type="project" value="UniProtKB-KW"/>
</dbReference>
<dbReference type="STRING" id="1817756.A2140_07550"/>
<dbReference type="Gene3D" id="3.40.50.300">
    <property type="entry name" value="P-loop containing nucleotide triphosphate hydrolases"/>
    <property type="match status" value="2"/>
</dbReference>
<keyword evidence="6 8" id="KW-0342">GTP-binding</keyword>
<dbReference type="Pfam" id="PF01926">
    <property type="entry name" value="MMR_HSR1"/>
    <property type="match status" value="2"/>
</dbReference>